<accession>A0A2C5Z5X0</accession>
<dbReference type="OrthoDB" id="10301430at2759"/>
<dbReference type="Proteomes" id="UP000226431">
    <property type="component" value="Unassembled WGS sequence"/>
</dbReference>
<comment type="caution">
    <text evidence="2">The sequence shown here is derived from an EMBL/GenBank/DDBJ whole genome shotgun (WGS) entry which is preliminary data.</text>
</comment>
<organism evidence="2 3">
    <name type="scientific">Ophiocordyceps camponoti-rufipedis</name>
    <dbReference type="NCBI Taxonomy" id="2004952"/>
    <lineage>
        <taxon>Eukaryota</taxon>
        <taxon>Fungi</taxon>
        <taxon>Dikarya</taxon>
        <taxon>Ascomycota</taxon>
        <taxon>Pezizomycotina</taxon>
        <taxon>Sordariomycetes</taxon>
        <taxon>Hypocreomycetidae</taxon>
        <taxon>Hypocreales</taxon>
        <taxon>Ophiocordycipitaceae</taxon>
        <taxon>Ophiocordyceps</taxon>
    </lineage>
</organism>
<keyword evidence="1" id="KW-0732">Signal</keyword>
<feature type="chain" id="PRO_5013265302" description="Hydrophobin" evidence="1">
    <location>
        <begin position="19"/>
        <end position="86"/>
    </location>
</feature>
<evidence type="ECO:0000256" key="1">
    <source>
        <dbReference type="SAM" id="SignalP"/>
    </source>
</evidence>
<protein>
    <recommendedName>
        <fullName evidence="4">Hydrophobin</fullName>
    </recommendedName>
</protein>
<evidence type="ECO:0000313" key="2">
    <source>
        <dbReference type="EMBL" id="PHH74764.1"/>
    </source>
</evidence>
<keyword evidence="3" id="KW-1185">Reference proteome</keyword>
<feature type="signal peptide" evidence="1">
    <location>
        <begin position="1"/>
        <end position="18"/>
    </location>
</feature>
<dbReference type="AlphaFoldDB" id="A0A2C5Z5X0"/>
<reference evidence="2 3" key="1">
    <citation type="submission" date="2017-06" db="EMBL/GenBank/DDBJ databases">
        <title>Ant-infecting Ophiocordyceps genomes reveal a high diversity of potential behavioral manipulation genes and a possible major role for enterotoxins.</title>
        <authorList>
            <person name="De Bekker C."/>
            <person name="Evans H.C."/>
            <person name="Brachmann A."/>
            <person name="Hughes D.P."/>
        </authorList>
    </citation>
    <scope>NUCLEOTIDE SEQUENCE [LARGE SCALE GENOMIC DNA]</scope>
    <source>
        <strain evidence="2 3">Map16</strain>
    </source>
</reference>
<proteinExistence type="predicted"/>
<evidence type="ECO:0000313" key="3">
    <source>
        <dbReference type="Proteomes" id="UP000226431"/>
    </source>
</evidence>
<dbReference type="EMBL" id="NJES01000254">
    <property type="protein sequence ID" value="PHH74764.1"/>
    <property type="molecule type" value="Genomic_DNA"/>
</dbReference>
<name>A0A2C5Z5X0_9HYPO</name>
<evidence type="ECO:0008006" key="4">
    <source>
        <dbReference type="Google" id="ProtNLM"/>
    </source>
</evidence>
<gene>
    <name evidence="2" type="ORF">CDD80_2862</name>
</gene>
<sequence>MKFTGLVSALALASTAVATCPEGSTTLCSVTDPLCSGGLLKIVVTKLLGGVCPIGTYKVCCGLNTSIGTCTLGNVVGTGLCIIDKL</sequence>